<dbReference type="AlphaFoldDB" id="A0A1F6Y3Q8"/>
<gene>
    <name evidence="1" type="ORF">A3G53_02925</name>
</gene>
<evidence type="ECO:0000313" key="1">
    <source>
        <dbReference type="EMBL" id="OGJ00976.1"/>
    </source>
</evidence>
<dbReference type="SUPFAM" id="SSF143100">
    <property type="entry name" value="TTHA1013/TTHA0281-like"/>
    <property type="match status" value="1"/>
</dbReference>
<protein>
    <recommendedName>
        <fullName evidence="3">HicB family protein</fullName>
    </recommendedName>
</protein>
<organism evidence="1 2">
    <name type="scientific">Candidatus Nomurabacteria bacterium RIFCSPLOWO2_12_FULL_44_11</name>
    <dbReference type="NCBI Taxonomy" id="1801796"/>
    <lineage>
        <taxon>Bacteria</taxon>
        <taxon>Candidatus Nomuraibacteriota</taxon>
    </lineage>
</organism>
<name>A0A1F6Y3Q8_9BACT</name>
<accession>A0A1F6Y3Q8</accession>
<evidence type="ECO:0000313" key="2">
    <source>
        <dbReference type="Proteomes" id="UP000178645"/>
    </source>
</evidence>
<dbReference type="EMBL" id="MFVU01000032">
    <property type="protein sequence ID" value="OGJ00976.1"/>
    <property type="molecule type" value="Genomic_DNA"/>
</dbReference>
<evidence type="ECO:0008006" key="3">
    <source>
        <dbReference type="Google" id="ProtNLM"/>
    </source>
</evidence>
<dbReference type="Gene3D" id="3.30.160.250">
    <property type="match status" value="1"/>
</dbReference>
<comment type="caution">
    <text evidence="1">The sequence shown here is derived from an EMBL/GenBank/DDBJ whole genome shotgun (WGS) entry which is preliminary data.</text>
</comment>
<dbReference type="InterPro" id="IPR035069">
    <property type="entry name" value="TTHA1013/TTHA0281-like"/>
</dbReference>
<sequence>MKKFNLQNIVWKEGKYYVSQCLNVDISSFGKTRNESLKNLSEALDLYFEDSKIQKIQEVKGAQLVPFVFNYA</sequence>
<proteinExistence type="predicted"/>
<dbReference type="Proteomes" id="UP000178645">
    <property type="component" value="Unassembled WGS sequence"/>
</dbReference>
<reference evidence="1 2" key="1">
    <citation type="journal article" date="2016" name="Nat. Commun.">
        <title>Thousands of microbial genomes shed light on interconnected biogeochemical processes in an aquifer system.</title>
        <authorList>
            <person name="Anantharaman K."/>
            <person name="Brown C.T."/>
            <person name="Hug L.A."/>
            <person name="Sharon I."/>
            <person name="Castelle C.J."/>
            <person name="Probst A.J."/>
            <person name="Thomas B.C."/>
            <person name="Singh A."/>
            <person name="Wilkins M.J."/>
            <person name="Karaoz U."/>
            <person name="Brodie E.L."/>
            <person name="Williams K.H."/>
            <person name="Hubbard S.S."/>
            <person name="Banfield J.F."/>
        </authorList>
    </citation>
    <scope>NUCLEOTIDE SEQUENCE [LARGE SCALE GENOMIC DNA]</scope>
</reference>